<dbReference type="PRINTS" id="PR00455">
    <property type="entry name" value="HTHTETR"/>
</dbReference>
<dbReference type="Gene3D" id="1.10.10.60">
    <property type="entry name" value="Homeodomain-like"/>
    <property type="match status" value="1"/>
</dbReference>
<comment type="caution">
    <text evidence="6">The sequence shown here is derived from an EMBL/GenBank/DDBJ whole genome shotgun (WGS) entry which is preliminary data.</text>
</comment>
<dbReference type="GO" id="GO:0000976">
    <property type="term" value="F:transcription cis-regulatory region binding"/>
    <property type="evidence" value="ECO:0007669"/>
    <property type="project" value="TreeGrafter"/>
</dbReference>
<dbReference type="GO" id="GO:0003700">
    <property type="term" value="F:DNA-binding transcription factor activity"/>
    <property type="evidence" value="ECO:0007669"/>
    <property type="project" value="TreeGrafter"/>
</dbReference>
<dbReference type="Gene3D" id="1.10.357.10">
    <property type="entry name" value="Tetracycline Repressor, domain 2"/>
    <property type="match status" value="1"/>
</dbReference>
<feature type="domain" description="HTH tetR-type" evidence="5">
    <location>
        <begin position="1"/>
        <end position="60"/>
    </location>
</feature>
<dbReference type="PROSITE" id="PS50977">
    <property type="entry name" value="HTH_TETR_2"/>
    <property type="match status" value="1"/>
</dbReference>
<dbReference type="SUPFAM" id="SSF48498">
    <property type="entry name" value="Tetracyclin repressor-like, C-terminal domain"/>
    <property type="match status" value="1"/>
</dbReference>
<dbReference type="SUPFAM" id="SSF46689">
    <property type="entry name" value="Homeodomain-like"/>
    <property type="match status" value="1"/>
</dbReference>
<keyword evidence="3" id="KW-0804">Transcription</keyword>
<evidence type="ECO:0000259" key="5">
    <source>
        <dbReference type="PROSITE" id="PS50977"/>
    </source>
</evidence>
<dbReference type="InterPro" id="IPR036271">
    <property type="entry name" value="Tet_transcr_reg_TetR-rel_C_sf"/>
</dbReference>
<organism evidence="6">
    <name type="scientific">Baileyella intestinalis</name>
    <dbReference type="NCBI Taxonomy" id="2606709"/>
    <lineage>
        <taxon>Bacteria</taxon>
        <taxon>Bacillati</taxon>
        <taxon>Bacillota</taxon>
        <taxon>Clostridia</taxon>
        <taxon>Peptostreptococcales</taxon>
        <taxon>Anaerovoracaceae</taxon>
        <taxon>Baileyella</taxon>
    </lineage>
</organism>
<dbReference type="AlphaFoldDB" id="A0A6A8M946"/>
<proteinExistence type="predicted"/>
<dbReference type="InterPro" id="IPR050109">
    <property type="entry name" value="HTH-type_TetR-like_transc_reg"/>
</dbReference>
<dbReference type="EMBL" id="VUNB01000005">
    <property type="protein sequence ID" value="MST69250.1"/>
    <property type="molecule type" value="Genomic_DNA"/>
</dbReference>
<dbReference type="Pfam" id="PF00440">
    <property type="entry name" value="TetR_N"/>
    <property type="match status" value="1"/>
</dbReference>
<keyword evidence="2 4" id="KW-0238">DNA-binding</keyword>
<sequence length="186" mass="21142">MEIRDMIIRGGLDLFRGQGIHFTMEDLAHHLGISKKTIYTVFRSKEELALAMADTLFDGIKESEAAVMSDQSLSTPEKIRQILGAMPESYQSLDFGQLDILQEKYPAVYRKVSQRLETGWEDTIRLIEKGIEEGSVRNVKIPVIKAMFEASLEHFFQRNVLADMGISYQEALNDVVDILMEGILTR</sequence>
<protein>
    <submittedName>
        <fullName evidence="6">TetR/AcrR family transcriptional regulator</fullName>
    </submittedName>
</protein>
<evidence type="ECO:0000313" key="6">
    <source>
        <dbReference type="EMBL" id="MST69250.1"/>
    </source>
</evidence>
<keyword evidence="1" id="KW-0805">Transcription regulation</keyword>
<name>A0A6A8M946_9FIRM</name>
<evidence type="ECO:0000256" key="4">
    <source>
        <dbReference type="PROSITE-ProRule" id="PRU00335"/>
    </source>
</evidence>
<reference evidence="6" key="1">
    <citation type="submission" date="2019-09" db="EMBL/GenBank/DDBJ databases">
        <title>In-depth cultivation of the pig gut microbiome towards novel bacterial diversity and tailored functional studies.</title>
        <authorList>
            <person name="Wylensek D."/>
            <person name="Hitch T.C.A."/>
            <person name="Clavel T."/>
        </authorList>
    </citation>
    <scope>NUCLEOTIDE SEQUENCE</scope>
    <source>
        <strain evidence="6">RF-744-FAT-WT-3</strain>
    </source>
</reference>
<evidence type="ECO:0000256" key="2">
    <source>
        <dbReference type="ARBA" id="ARBA00023125"/>
    </source>
</evidence>
<dbReference type="InterPro" id="IPR001647">
    <property type="entry name" value="HTH_TetR"/>
</dbReference>
<dbReference type="PANTHER" id="PTHR30055:SF240">
    <property type="entry name" value="HTH-TYPE TRANSCRIPTIONAL REGULATOR ACRR"/>
    <property type="match status" value="1"/>
</dbReference>
<dbReference type="PANTHER" id="PTHR30055">
    <property type="entry name" value="HTH-TYPE TRANSCRIPTIONAL REGULATOR RUTR"/>
    <property type="match status" value="1"/>
</dbReference>
<evidence type="ECO:0000256" key="3">
    <source>
        <dbReference type="ARBA" id="ARBA00023163"/>
    </source>
</evidence>
<evidence type="ECO:0000256" key="1">
    <source>
        <dbReference type="ARBA" id="ARBA00023015"/>
    </source>
</evidence>
<gene>
    <name evidence="6" type="ORF">FYJ66_06570</name>
</gene>
<feature type="DNA-binding region" description="H-T-H motif" evidence="4">
    <location>
        <begin position="23"/>
        <end position="42"/>
    </location>
</feature>
<accession>A0A6A8M946</accession>
<dbReference type="RefSeq" id="WP_154572723.1">
    <property type="nucleotide sequence ID" value="NZ_JAQXPA010000081.1"/>
</dbReference>
<dbReference type="InterPro" id="IPR009057">
    <property type="entry name" value="Homeodomain-like_sf"/>
</dbReference>